<comment type="caution">
    <text evidence="2">The sequence shown here is derived from an EMBL/GenBank/DDBJ whole genome shotgun (WGS) entry which is preliminary data.</text>
</comment>
<keyword evidence="1" id="KW-1133">Transmembrane helix</keyword>
<evidence type="ECO:0000256" key="1">
    <source>
        <dbReference type="SAM" id="Phobius"/>
    </source>
</evidence>
<evidence type="ECO:0008006" key="4">
    <source>
        <dbReference type="Google" id="ProtNLM"/>
    </source>
</evidence>
<keyword evidence="1" id="KW-0472">Membrane</keyword>
<keyword evidence="1" id="KW-0812">Transmembrane</keyword>
<proteinExistence type="predicted"/>
<protein>
    <recommendedName>
        <fullName evidence="4">HMA domain-containing protein</fullName>
    </recommendedName>
</protein>
<reference evidence="2 3" key="1">
    <citation type="submission" date="2023-12" db="EMBL/GenBank/DDBJ databases">
        <title>Novel species of the genus Arcicella isolated from rivers.</title>
        <authorList>
            <person name="Lu H."/>
        </authorList>
    </citation>
    <scope>NUCLEOTIDE SEQUENCE [LARGE SCALE GENOMIC DNA]</scope>
    <source>
        <strain evidence="2 3">KCTC 23307</strain>
    </source>
</reference>
<accession>A0ABU5Q8Y3</accession>
<dbReference type="Proteomes" id="UP001302949">
    <property type="component" value="Unassembled WGS sequence"/>
</dbReference>
<organism evidence="2 3">
    <name type="scientific">Arcicella rigui</name>
    <dbReference type="NCBI Taxonomy" id="797020"/>
    <lineage>
        <taxon>Bacteria</taxon>
        <taxon>Pseudomonadati</taxon>
        <taxon>Bacteroidota</taxon>
        <taxon>Cytophagia</taxon>
        <taxon>Cytophagales</taxon>
        <taxon>Flectobacillaceae</taxon>
        <taxon>Arcicella</taxon>
    </lineage>
</organism>
<feature type="transmembrane region" description="Helical" evidence="1">
    <location>
        <begin position="7"/>
        <end position="28"/>
    </location>
</feature>
<dbReference type="RefSeq" id="WP_323296012.1">
    <property type="nucleotide sequence ID" value="NZ_JAYFUM010000007.1"/>
</dbReference>
<evidence type="ECO:0000313" key="3">
    <source>
        <dbReference type="Proteomes" id="UP001302949"/>
    </source>
</evidence>
<name>A0ABU5Q8Y3_9BACT</name>
<dbReference type="EMBL" id="JAYFUM010000007">
    <property type="protein sequence ID" value="MEA5138849.1"/>
    <property type="molecule type" value="Genomic_DNA"/>
</dbReference>
<sequence>MQTLRKIFKTSVITFLALFTAFMIYANWEKPPLSDQLNLKPIALSVYNLDRAITVNDSIEIANILSIQKGITAATVNRLGQTISITYHPDEIAETDLMKTVSLGNLKAKKIDFTAFKGPQCPVPSSYIDFILNAKKTLCFR</sequence>
<evidence type="ECO:0000313" key="2">
    <source>
        <dbReference type="EMBL" id="MEA5138849.1"/>
    </source>
</evidence>
<keyword evidence="3" id="KW-1185">Reference proteome</keyword>
<gene>
    <name evidence="2" type="ORF">VB248_06885</name>
</gene>